<dbReference type="OrthoDB" id="241828at2157"/>
<keyword evidence="3" id="KW-1185">Reference proteome</keyword>
<dbReference type="Pfam" id="PF24035">
    <property type="entry name" value="DUF7344"/>
    <property type="match status" value="1"/>
</dbReference>
<proteinExistence type="predicted"/>
<dbReference type="EMBL" id="OBEJ01000001">
    <property type="protein sequence ID" value="SNZ06209.1"/>
    <property type="molecule type" value="Genomic_DNA"/>
</dbReference>
<dbReference type="RefSeq" id="WP_143824913.1">
    <property type="nucleotide sequence ID" value="NZ_OBEJ01000001.1"/>
</dbReference>
<reference evidence="2 3" key="1">
    <citation type="submission" date="2017-09" db="EMBL/GenBank/DDBJ databases">
        <authorList>
            <person name="Ehlers B."/>
            <person name="Leendertz F.H."/>
        </authorList>
    </citation>
    <scope>NUCLEOTIDE SEQUENCE [LARGE SCALE GENOMIC DNA]</scope>
    <source>
        <strain evidence="2 3">DSM 27208</strain>
    </source>
</reference>
<protein>
    <recommendedName>
        <fullName evidence="1">DUF7344 domain-containing protein</fullName>
    </recommendedName>
</protein>
<dbReference type="AlphaFoldDB" id="A0A285N9U2"/>
<dbReference type="InterPro" id="IPR055768">
    <property type="entry name" value="DUF7344"/>
</dbReference>
<feature type="domain" description="DUF7344" evidence="1">
    <location>
        <begin position="34"/>
        <end position="108"/>
    </location>
</feature>
<gene>
    <name evidence="2" type="ORF">SAMN06269185_1087</name>
</gene>
<name>A0A285N9U2_NATPI</name>
<evidence type="ECO:0000313" key="3">
    <source>
        <dbReference type="Proteomes" id="UP000219453"/>
    </source>
</evidence>
<evidence type="ECO:0000313" key="2">
    <source>
        <dbReference type="EMBL" id="SNZ06209.1"/>
    </source>
</evidence>
<evidence type="ECO:0000259" key="1">
    <source>
        <dbReference type="Pfam" id="PF24035"/>
    </source>
</evidence>
<sequence length="141" mass="15538">MANDHITLALEDAPGTLDLEGLPLPEEVAESLLELASNSRRRHAMRALTELESGVTPRSELARRVATLETSATPSDRLVRRVEIALHHTHLPALDEAGVVEYDPKTELLTFDPTPDAEHEIRAVVEWVDRWQSPPAGVPDA</sequence>
<organism evidence="2 3">
    <name type="scientific">Natronoarchaeum philippinense</name>
    <dbReference type="NCBI Taxonomy" id="558529"/>
    <lineage>
        <taxon>Archaea</taxon>
        <taxon>Methanobacteriati</taxon>
        <taxon>Methanobacteriota</taxon>
        <taxon>Stenosarchaea group</taxon>
        <taxon>Halobacteria</taxon>
        <taxon>Halobacteriales</taxon>
        <taxon>Natronoarchaeaceae</taxon>
    </lineage>
</organism>
<accession>A0A285N9U2</accession>
<dbReference type="Proteomes" id="UP000219453">
    <property type="component" value="Unassembled WGS sequence"/>
</dbReference>